<keyword evidence="5 10" id="KW-0812">Transmembrane</keyword>
<gene>
    <name evidence="12" type="ORF">DPPLL_16230</name>
</gene>
<dbReference type="Pfam" id="PF01618">
    <property type="entry name" value="MotA_ExbB"/>
    <property type="match status" value="1"/>
</dbReference>
<dbReference type="EMBL" id="AP025516">
    <property type="protein sequence ID" value="BDD87258.1"/>
    <property type="molecule type" value="Genomic_DNA"/>
</dbReference>
<evidence type="ECO:0000313" key="12">
    <source>
        <dbReference type="EMBL" id="BDD87258.1"/>
    </source>
</evidence>
<keyword evidence="9" id="KW-0813">Transport</keyword>
<keyword evidence="13" id="KW-1185">Reference proteome</keyword>
<evidence type="ECO:0000256" key="2">
    <source>
        <dbReference type="ARBA" id="ARBA00022475"/>
    </source>
</evidence>
<evidence type="ECO:0000256" key="1">
    <source>
        <dbReference type="ARBA" id="ARBA00004651"/>
    </source>
</evidence>
<dbReference type="NCBIfam" id="TIGR02796">
    <property type="entry name" value="tolQ"/>
    <property type="match status" value="1"/>
</dbReference>
<dbReference type="RefSeq" id="WP_284154294.1">
    <property type="nucleotide sequence ID" value="NZ_AP025516.1"/>
</dbReference>
<evidence type="ECO:0000256" key="10">
    <source>
        <dbReference type="SAM" id="Phobius"/>
    </source>
</evidence>
<comment type="subcellular location">
    <subcellularLocation>
        <location evidence="1">Cell membrane</location>
        <topology evidence="1">Multi-pass membrane protein</topology>
    </subcellularLocation>
    <subcellularLocation>
        <location evidence="9">Membrane</location>
        <topology evidence="9">Multi-pass membrane protein</topology>
    </subcellularLocation>
</comment>
<reference evidence="12 13" key="1">
    <citation type="submission" date="2022-01" db="EMBL/GenBank/DDBJ databases">
        <title>Desulfofustis limnae sp. nov., a novel mesophilic sulfate-reducing bacterium isolated from marsh soil.</title>
        <authorList>
            <person name="Watanabe M."/>
            <person name="Takahashi A."/>
            <person name="Kojima H."/>
            <person name="Fukui M."/>
        </authorList>
    </citation>
    <scope>NUCLEOTIDE SEQUENCE [LARGE SCALE GENOMIC DNA]</scope>
    <source>
        <strain evidence="12 13">PPLL</strain>
    </source>
</reference>
<evidence type="ECO:0000256" key="8">
    <source>
        <dbReference type="ARBA" id="ARBA00023306"/>
    </source>
</evidence>
<protein>
    <submittedName>
        <fullName evidence="12">Tol-Pal system subunit TolQ</fullName>
    </submittedName>
</protein>
<feature type="domain" description="MotA/TolQ/ExbB proton channel" evidence="11">
    <location>
        <begin position="75"/>
        <end position="212"/>
    </location>
</feature>
<evidence type="ECO:0000256" key="9">
    <source>
        <dbReference type="RuleBase" id="RU004057"/>
    </source>
</evidence>
<keyword evidence="2" id="KW-1003">Cell membrane</keyword>
<feature type="transmembrane region" description="Helical" evidence="10">
    <location>
        <begin position="181"/>
        <end position="202"/>
    </location>
</feature>
<keyword evidence="9" id="KW-0653">Protein transport</keyword>
<comment type="similarity">
    <text evidence="9">Belongs to the exbB/tolQ family.</text>
</comment>
<evidence type="ECO:0000256" key="3">
    <source>
        <dbReference type="ARBA" id="ARBA00022519"/>
    </source>
</evidence>
<name>A0ABN6M2X4_9BACT</name>
<evidence type="ECO:0000256" key="5">
    <source>
        <dbReference type="ARBA" id="ARBA00022692"/>
    </source>
</evidence>
<dbReference type="InterPro" id="IPR014163">
    <property type="entry name" value="Tol-Pal_TolQ"/>
</dbReference>
<keyword evidence="8" id="KW-0131">Cell cycle</keyword>
<proteinExistence type="inferred from homology"/>
<evidence type="ECO:0000256" key="4">
    <source>
        <dbReference type="ARBA" id="ARBA00022618"/>
    </source>
</evidence>
<dbReference type="Proteomes" id="UP000830055">
    <property type="component" value="Chromosome"/>
</dbReference>
<keyword evidence="7 10" id="KW-0472">Membrane</keyword>
<evidence type="ECO:0000256" key="6">
    <source>
        <dbReference type="ARBA" id="ARBA00022989"/>
    </source>
</evidence>
<keyword evidence="3" id="KW-0997">Cell inner membrane</keyword>
<evidence type="ECO:0000313" key="13">
    <source>
        <dbReference type="Proteomes" id="UP000830055"/>
    </source>
</evidence>
<keyword evidence="4" id="KW-0132">Cell division</keyword>
<evidence type="ECO:0000256" key="7">
    <source>
        <dbReference type="ARBA" id="ARBA00023136"/>
    </source>
</evidence>
<dbReference type="PANTHER" id="PTHR30625">
    <property type="entry name" value="PROTEIN TOLQ"/>
    <property type="match status" value="1"/>
</dbReference>
<dbReference type="InterPro" id="IPR050790">
    <property type="entry name" value="ExbB/TolQ_transport"/>
</dbReference>
<accession>A0ABN6M2X4</accession>
<organism evidence="12 13">
    <name type="scientific">Desulfofustis limnaeus</name>
    <dbReference type="NCBI Taxonomy" id="2740163"/>
    <lineage>
        <taxon>Bacteria</taxon>
        <taxon>Pseudomonadati</taxon>
        <taxon>Thermodesulfobacteriota</taxon>
        <taxon>Desulfobulbia</taxon>
        <taxon>Desulfobulbales</taxon>
        <taxon>Desulfocapsaceae</taxon>
        <taxon>Desulfofustis</taxon>
    </lineage>
</organism>
<keyword evidence="6 10" id="KW-1133">Transmembrane helix</keyword>
<feature type="transmembrane region" description="Helical" evidence="10">
    <location>
        <begin position="15"/>
        <end position="36"/>
    </location>
</feature>
<feature type="transmembrane region" description="Helical" evidence="10">
    <location>
        <begin position="136"/>
        <end position="161"/>
    </location>
</feature>
<dbReference type="PANTHER" id="PTHR30625:SF3">
    <property type="entry name" value="TOL-PAL SYSTEM PROTEIN TOLQ"/>
    <property type="match status" value="1"/>
</dbReference>
<dbReference type="InterPro" id="IPR002898">
    <property type="entry name" value="MotA_ExbB_proton_chnl"/>
</dbReference>
<evidence type="ECO:0000259" key="11">
    <source>
        <dbReference type="Pfam" id="PF01618"/>
    </source>
</evidence>
<sequence>MQLSITQMILHAGPVGQMVMVLLLFFSIFSWTIIFMKGRLFRNVRLDSEDFLEAFWSSKTLSEASKAADEFTFSPEAAVFKAGFNELKKINSIRNRGDEAAKETLEMQLATMDNLKRALRKAETEQLNRLGHLLPFLATTGSATPFIGLFGTVWGIMVSFHDIGQRGSASLAVVAPGISEALVATAAGLAAAIPAVIFYNFYGNKLSRVHDSMLNFSTDLLNLVERDLLSRV</sequence>